<dbReference type="RefSeq" id="WP_012233357.1">
    <property type="nucleotide sequence ID" value="NC_010162.1"/>
</dbReference>
<name>A9ENN2_SORC5</name>
<proteinExistence type="predicted"/>
<dbReference type="EMBL" id="AM746676">
    <property type="protein sequence ID" value="CAN90879.1"/>
    <property type="molecule type" value="Genomic_DNA"/>
</dbReference>
<dbReference type="BioCyc" id="SCEL448385:SCE_RS03785-MONOMER"/>
<organism evidence="1 2">
    <name type="scientific">Sorangium cellulosum (strain So ce56)</name>
    <name type="common">Polyangium cellulosum (strain So ce56)</name>
    <dbReference type="NCBI Taxonomy" id="448385"/>
    <lineage>
        <taxon>Bacteria</taxon>
        <taxon>Pseudomonadati</taxon>
        <taxon>Myxococcota</taxon>
        <taxon>Polyangia</taxon>
        <taxon>Polyangiales</taxon>
        <taxon>Polyangiaceae</taxon>
        <taxon>Sorangium</taxon>
    </lineage>
</organism>
<dbReference type="STRING" id="448385.sce0722"/>
<keyword evidence="2" id="KW-1185">Reference proteome</keyword>
<dbReference type="AlphaFoldDB" id="A9ENN2"/>
<reference evidence="1 2" key="1">
    <citation type="journal article" date="2007" name="Nat. Biotechnol.">
        <title>Complete genome sequence of the myxobacterium Sorangium cellulosum.</title>
        <authorList>
            <person name="Schneiker S."/>
            <person name="Perlova O."/>
            <person name="Kaiser O."/>
            <person name="Gerth K."/>
            <person name="Alici A."/>
            <person name="Altmeyer M.O."/>
            <person name="Bartels D."/>
            <person name="Bekel T."/>
            <person name="Beyer S."/>
            <person name="Bode E."/>
            <person name="Bode H.B."/>
            <person name="Bolten C.J."/>
            <person name="Choudhuri J.V."/>
            <person name="Doss S."/>
            <person name="Elnakady Y.A."/>
            <person name="Frank B."/>
            <person name="Gaigalat L."/>
            <person name="Goesmann A."/>
            <person name="Groeger C."/>
            <person name="Gross F."/>
            <person name="Jelsbak L."/>
            <person name="Jelsbak L."/>
            <person name="Kalinowski J."/>
            <person name="Kegler C."/>
            <person name="Knauber T."/>
            <person name="Konietzny S."/>
            <person name="Kopp M."/>
            <person name="Krause L."/>
            <person name="Krug D."/>
            <person name="Linke B."/>
            <person name="Mahmud T."/>
            <person name="Martinez-Arias R."/>
            <person name="McHardy A.C."/>
            <person name="Merai M."/>
            <person name="Meyer F."/>
            <person name="Mormann S."/>
            <person name="Munoz-Dorado J."/>
            <person name="Perez J."/>
            <person name="Pradella S."/>
            <person name="Rachid S."/>
            <person name="Raddatz G."/>
            <person name="Rosenau F."/>
            <person name="Rueckert C."/>
            <person name="Sasse F."/>
            <person name="Scharfe M."/>
            <person name="Schuster S.C."/>
            <person name="Suen G."/>
            <person name="Treuner-Lange A."/>
            <person name="Velicer G.J."/>
            <person name="Vorholter F.-J."/>
            <person name="Weissman K.J."/>
            <person name="Welch R.D."/>
            <person name="Wenzel S.C."/>
            <person name="Whitworth D.E."/>
            <person name="Wilhelm S."/>
            <person name="Wittmann C."/>
            <person name="Bloecker H."/>
            <person name="Puehler A."/>
            <person name="Mueller R."/>
        </authorList>
    </citation>
    <scope>NUCLEOTIDE SEQUENCE [LARGE SCALE GENOMIC DNA]</scope>
    <source>
        <strain evidence="2">So ce56</strain>
    </source>
</reference>
<accession>A9ENN2</accession>
<sequence length="107" mass="11440">MLPHPPRVVRLVLTASGALVGALPPYPVATPWWQDAHAVVQGARERFGLQVTVLRMLATELPAPQGGAVTYLAEAELDAPPPGVDYHARDPVAWLARTAAVVRSRSC</sequence>
<gene>
    <name evidence="1" type="ordered locus">sce0722</name>
</gene>
<dbReference type="Proteomes" id="UP000002139">
    <property type="component" value="Chromosome"/>
</dbReference>
<dbReference type="KEGG" id="scl:sce0722"/>
<dbReference type="HOGENOM" id="CLU_2208329_0_0_7"/>
<dbReference type="eggNOG" id="COG2334">
    <property type="taxonomic scope" value="Bacteria"/>
</dbReference>
<evidence type="ECO:0000313" key="1">
    <source>
        <dbReference type="EMBL" id="CAN90879.1"/>
    </source>
</evidence>
<dbReference type="OrthoDB" id="9797603at2"/>
<evidence type="ECO:0000313" key="2">
    <source>
        <dbReference type="Proteomes" id="UP000002139"/>
    </source>
</evidence>
<protein>
    <submittedName>
        <fullName evidence="1">Uncharacterized protein</fullName>
    </submittedName>
</protein>